<gene>
    <name evidence="3" type="ORF">J2S47_003499</name>
</gene>
<protein>
    <recommendedName>
        <fullName evidence="5">Translation initiation factor IF-2</fullName>
    </recommendedName>
</protein>
<evidence type="ECO:0008006" key="5">
    <source>
        <dbReference type="Google" id="ProtNLM"/>
    </source>
</evidence>
<accession>A0ABT9LGZ8</accession>
<reference evidence="3 4" key="1">
    <citation type="submission" date="2023-07" db="EMBL/GenBank/DDBJ databases">
        <title>Sequencing the genomes of 1000 actinobacteria strains.</title>
        <authorList>
            <person name="Klenk H.-P."/>
        </authorList>
    </citation>
    <scope>NUCLEOTIDE SEQUENCE [LARGE SCALE GENOMIC DNA]</scope>
    <source>
        <strain evidence="3 4">DSM 40229</strain>
    </source>
</reference>
<dbReference type="GeneID" id="91552458"/>
<name>A0ABT9LGZ8_STRGD</name>
<keyword evidence="4" id="KW-1185">Reference proteome</keyword>
<evidence type="ECO:0000256" key="1">
    <source>
        <dbReference type="SAM" id="MobiDB-lite"/>
    </source>
</evidence>
<keyword evidence="2" id="KW-1133">Transmembrane helix</keyword>
<comment type="caution">
    <text evidence="3">The sequence shown here is derived from an EMBL/GenBank/DDBJ whole genome shotgun (WGS) entry which is preliminary data.</text>
</comment>
<evidence type="ECO:0000313" key="3">
    <source>
        <dbReference type="EMBL" id="MDP9682997.1"/>
    </source>
</evidence>
<feature type="region of interest" description="Disordered" evidence="1">
    <location>
        <begin position="42"/>
        <end position="231"/>
    </location>
</feature>
<dbReference type="RefSeq" id="WP_189416668.1">
    <property type="nucleotide sequence ID" value="NZ_BMSM01000006.1"/>
</dbReference>
<organism evidence="3 4">
    <name type="scientific">Streptomyces griseoviridis</name>
    <dbReference type="NCBI Taxonomy" id="45398"/>
    <lineage>
        <taxon>Bacteria</taxon>
        <taxon>Bacillati</taxon>
        <taxon>Actinomycetota</taxon>
        <taxon>Actinomycetes</taxon>
        <taxon>Kitasatosporales</taxon>
        <taxon>Streptomycetaceae</taxon>
        <taxon>Streptomyces</taxon>
    </lineage>
</organism>
<feature type="compositionally biased region" description="Low complexity" evidence="1">
    <location>
        <begin position="91"/>
        <end position="137"/>
    </location>
</feature>
<feature type="compositionally biased region" description="Basic and acidic residues" evidence="1">
    <location>
        <begin position="138"/>
        <end position="154"/>
    </location>
</feature>
<evidence type="ECO:0000256" key="2">
    <source>
        <dbReference type="SAM" id="Phobius"/>
    </source>
</evidence>
<dbReference type="Proteomes" id="UP001231675">
    <property type="component" value="Unassembled WGS sequence"/>
</dbReference>
<dbReference type="EMBL" id="JAURUD010000001">
    <property type="protein sequence ID" value="MDP9682997.1"/>
    <property type="molecule type" value="Genomic_DNA"/>
</dbReference>
<proteinExistence type="predicted"/>
<keyword evidence="2" id="KW-0472">Membrane</keyword>
<evidence type="ECO:0000313" key="4">
    <source>
        <dbReference type="Proteomes" id="UP001231675"/>
    </source>
</evidence>
<keyword evidence="2" id="KW-0812">Transmembrane</keyword>
<feature type="transmembrane region" description="Helical" evidence="2">
    <location>
        <begin position="231"/>
        <end position="252"/>
    </location>
</feature>
<feature type="compositionally biased region" description="Low complexity" evidence="1">
    <location>
        <begin position="42"/>
        <end position="53"/>
    </location>
</feature>
<feature type="compositionally biased region" description="Low complexity" evidence="1">
    <location>
        <begin position="208"/>
        <end position="217"/>
    </location>
</feature>
<sequence>MTPWLGGAALRAGLCGLAGLLATGAAGPSYRAAPTAYGAEATAPVPAAHASPSVRPPSGAPRAPRDGAGPSDGPGGSGPPAPSASRDGDAAGRSPGASASPSPSGAGRSASARPAGPSRSAGPSRPAGPSRRASRPAGRPERPRARDRSGEVRQRPGGPGESYAREHGAGDGTGASGRDPGGAEEHGGAVGPDTSTGPPEAGRDASEVPVRPVPRSLPRAEEGPGRTGPRVLPLGSGLVLLGLGMGLAFFGLRLRRP</sequence>